<dbReference type="Proteomes" id="UP000249497">
    <property type="component" value="Unassembled WGS sequence"/>
</dbReference>
<accession>A0A8T8WQ78</accession>
<dbReference type="RefSeq" id="XP_025523860.1">
    <property type="nucleotide sequence ID" value="XM_025666761.1"/>
</dbReference>
<organism evidence="1 2">
    <name type="scientific">Aspergillus japonicus CBS 114.51</name>
    <dbReference type="NCBI Taxonomy" id="1448312"/>
    <lineage>
        <taxon>Eukaryota</taxon>
        <taxon>Fungi</taxon>
        <taxon>Dikarya</taxon>
        <taxon>Ascomycota</taxon>
        <taxon>Pezizomycotina</taxon>
        <taxon>Eurotiomycetes</taxon>
        <taxon>Eurotiomycetidae</taxon>
        <taxon>Eurotiales</taxon>
        <taxon>Aspergillaceae</taxon>
        <taxon>Aspergillus</taxon>
        <taxon>Aspergillus subgen. Circumdati</taxon>
    </lineage>
</organism>
<evidence type="ECO:0000313" key="1">
    <source>
        <dbReference type="EMBL" id="RAH77966.1"/>
    </source>
</evidence>
<gene>
    <name evidence="1" type="ORF">BO86DRAFT_203114</name>
</gene>
<dbReference type="EMBL" id="KZ824834">
    <property type="protein sequence ID" value="RAH77966.1"/>
    <property type="molecule type" value="Genomic_DNA"/>
</dbReference>
<dbReference type="GeneID" id="37170453"/>
<reference evidence="1 2" key="1">
    <citation type="submission" date="2018-02" db="EMBL/GenBank/DDBJ databases">
        <title>The genomes of Aspergillus section Nigri reveals drivers in fungal speciation.</title>
        <authorList>
            <consortium name="DOE Joint Genome Institute"/>
            <person name="Vesth T.C."/>
            <person name="Nybo J."/>
            <person name="Theobald S."/>
            <person name="Brandl J."/>
            <person name="Frisvad J.C."/>
            <person name="Nielsen K.F."/>
            <person name="Lyhne E.K."/>
            <person name="Kogle M.E."/>
            <person name="Kuo A."/>
            <person name="Riley R."/>
            <person name="Clum A."/>
            <person name="Nolan M."/>
            <person name="Lipzen A."/>
            <person name="Salamov A."/>
            <person name="Henrissat B."/>
            <person name="Wiebenga A."/>
            <person name="De vries R.P."/>
            <person name="Grigoriev I.V."/>
            <person name="Mortensen U.H."/>
            <person name="Andersen M.R."/>
            <person name="Baker S.E."/>
        </authorList>
    </citation>
    <scope>NUCLEOTIDE SEQUENCE [LARGE SCALE GENOMIC DNA]</scope>
    <source>
        <strain evidence="1 2">CBS 114.51</strain>
    </source>
</reference>
<proteinExistence type="predicted"/>
<protein>
    <submittedName>
        <fullName evidence="1">Uncharacterized protein</fullName>
    </submittedName>
</protein>
<name>A0A8T8WQ78_ASPJA</name>
<dbReference type="AlphaFoldDB" id="A0A8T8WQ78"/>
<evidence type="ECO:0000313" key="2">
    <source>
        <dbReference type="Proteomes" id="UP000249497"/>
    </source>
</evidence>
<sequence length="180" mass="19305">MSWQTRGHNCCVYDVLQGVCTPQRLCSRQVTSSRIGRLGPSKSAREREKLYVVILQCGGDGSKPSCTASLTGGCYSCTPHIRGPRCSTFPIEEERGETRSAGDKSDWNSHTAGGKEGVCALRQCVWHVCHVANLGVTLFPASQEVVSVLDGTPGPVALPSRLAWRKDEARANGTLSSGRG</sequence>
<keyword evidence="2" id="KW-1185">Reference proteome</keyword>